<dbReference type="GO" id="GO:0031110">
    <property type="term" value="P:regulation of microtubule polymerization or depolymerization"/>
    <property type="evidence" value="ECO:0007669"/>
    <property type="project" value="UniProtKB-ARBA"/>
</dbReference>
<dbReference type="RefSeq" id="XP_001732392.1">
    <property type="nucleotide sequence ID" value="XM_001732340.1"/>
</dbReference>
<dbReference type="GO" id="GO:0008017">
    <property type="term" value="F:microtubule binding"/>
    <property type="evidence" value="ECO:0007669"/>
    <property type="project" value="TreeGrafter"/>
</dbReference>
<dbReference type="GO" id="GO:1990023">
    <property type="term" value="C:mitotic spindle midzone"/>
    <property type="evidence" value="ECO:0007669"/>
    <property type="project" value="TreeGrafter"/>
</dbReference>
<feature type="region of interest" description="Disordered" evidence="8">
    <location>
        <begin position="177"/>
        <end position="261"/>
    </location>
</feature>
<organism evidence="10 11">
    <name type="scientific">Malassezia globosa (strain ATCC MYA-4612 / CBS 7966)</name>
    <name type="common">Dandruff-associated fungus</name>
    <dbReference type="NCBI Taxonomy" id="425265"/>
    <lineage>
        <taxon>Eukaryota</taxon>
        <taxon>Fungi</taxon>
        <taxon>Dikarya</taxon>
        <taxon>Basidiomycota</taxon>
        <taxon>Ustilaginomycotina</taxon>
        <taxon>Malasseziomycetes</taxon>
        <taxon>Malasseziales</taxon>
        <taxon>Malasseziaceae</taxon>
        <taxon>Malassezia</taxon>
    </lineage>
</organism>
<evidence type="ECO:0000256" key="1">
    <source>
        <dbReference type="ARBA" id="ARBA00004186"/>
    </source>
</evidence>
<evidence type="ECO:0000256" key="3">
    <source>
        <dbReference type="ARBA" id="ARBA00022618"/>
    </source>
</evidence>
<evidence type="ECO:0000313" key="10">
    <source>
        <dbReference type="EMBL" id="EDP45178.1"/>
    </source>
</evidence>
<dbReference type="SUPFAM" id="SSF48371">
    <property type="entry name" value="ARM repeat"/>
    <property type="match status" value="1"/>
</dbReference>
<keyword evidence="5" id="KW-0131">Cell cycle</keyword>
<dbReference type="GO" id="GO:0005815">
    <property type="term" value="C:microtubule organizing center"/>
    <property type="evidence" value="ECO:0007669"/>
    <property type="project" value="TreeGrafter"/>
</dbReference>
<evidence type="ECO:0000256" key="5">
    <source>
        <dbReference type="ARBA" id="ARBA00022776"/>
    </source>
</evidence>
<feature type="compositionally biased region" description="Polar residues" evidence="8">
    <location>
        <begin position="334"/>
        <end position="344"/>
    </location>
</feature>
<dbReference type="AlphaFoldDB" id="A8PS04"/>
<evidence type="ECO:0000256" key="7">
    <source>
        <dbReference type="PROSITE-ProRule" id="PRU00103"/>
    </source>
</evidence>
<evidence type="ECO:0000259" key="9">
    <source>
        <dbReference type="Pfam" id="PF12348"/>
    </source>
</evidence>
<comment type="similarity">
    <text evidence="2">Belongs to the CLASP family.</text>
</comment>
<dbReference type="InterPro" id="IPR024395">
    <property type="entry name" value="CLASP_N_dom"/>
</dbReference>
<keyword evidence="6" id="KW-0206">Cytoskeleton</keyword>
<dbReference type="Gene3D" id="1.25.10.10">
    <property type="entry name" value="Leucine-rich Repeat Variant"/>
    <property type="match status" value="1"/>
</dbReference>
<dbReference type="Proteomes" id="UP000008837">
    <property type="component" value="Unassembled WGS sequence"/>
</dbReference>
<evidence type="ECO:0000256" key="2">
    <source>
        <dbReference type="ARBA" id="ARBA00009549"/>
    </source>
</evidence>
<reference evidence="10 11" key="1">
    <citation type="journal article" date="2007" name="Proc. Natl. Acad. Sci. U.S.A.">
        <title>Dandruff-associated Malassezia genomes reveal convergent and divergent virulence traits shared with plant and human fungal pathogens.</title>
        <authorList>
            <person name="Xu J."/>
            <person name="Saunders C.W."/>
            <person name="Hu P."/>
            <person name="Grant R.A."/>
            <person name="Boekhout T."/>
            <person name="Kuramae E.E."/>
            <person name="Kronstad J.W."/>
            <person name="Deangelis Y.M."/>
            <person name="Reeder N.L."/>
            <person name="Johnstone K.R."/>
            <person name="Leland M."/>
            <person name="Fieno A.M."/>
            <person name="Begley W.M."/>
            <person name="Sun Y."/>
            <person name="Lacey M.P."/>
            <person name="Chaudhary T."/>
            <person name="Keough T."/>
            <person name="Chu L."/>
            <person name="Sears R."/>
            <person name="Yuan B."/>
            <person name="Dawson T.L.Jr."/>
        </authorList>
    </citation>
    <scope>NUCLEOTIDE SEQUENCE [LARGE SCALE GENOMIC DNA]</scope>
    <source>
        <strain evidence="11">ATCC MYA-4612 / CBS 7966</strain>
    </source>
</reference>
<feature type="compositionally biased region" description="Low complexity" evidence="8">
    <location>
        <begin position="214"/>
        <end position="227"/>
    </location>
</feature>
<dbReference type="GO" id="GO:0051301">
    <property type="term" value="P:cell division"/>
    <property type="evidence" value="ECO:0007669"/>
    <property type="project" value="UniProtKB-KW"/>
</dbReference>
<dbReference type="GO" id="GO:0090307">
    <property type="term" value="P:mitotic spindle assembly"/>
    <property type="evidence" value="ECO:0007669"/>
    <property type="project" value="TreeGrafter"/>
</dbReference>
<sequence>MRGKLLSERTRLSGTASDLLNSMAPRLAERFSPFVSVFIPPLLQLCGRTNKVALRRAEKSLHLICRHCRLPNVVPYLIQSLMDKSGSTRASAAECLVVLLESCDPERLQRRVKDVEHAIQLLATDANPQARALCRQIYGLYAGMWPARCASFFPTLSPTARRYLAAVQPVERLYTHDDVQHQEDTPSPIATHPMITRVSRIEPRQKTRSPTLVSKTQSTSNTLQSLTIPRTPPTPLASSADPFERTGVPPVPPRGSNPSDGVAYRLALAREQAKLRATQRLGATSTDTPGTRLASRALARSSASIGSARRVVVGRSEPTTPTTPQPYTVDKKNTSPFTASSQFTPKRRPFSVVNQDRSPQARMGLRTTHANIDE</sequence>
<keyword evidence="5" id="KW-0498">Mitosis</keyword>
<gene>
    <name evidence="10" type="ORF">MGL_0167</name>
</gene>
<evidence type="ECO:0000256" key="6">
    <source>
        <dbReference type="ARBA" id="ARBA00023212"/>
    </source>
</evidence>
<dbReference type="OMA" id="CKERTTT"/>
<dbReference type="EMBL" id="AAYY01000001">
    <property type="protein sequence ID" value="EDP45178.1"/>
    <property type="molecule type" value="Genomic_DNA"/>
</dbReference>
<feature type="domain" description="CLASP N-terminal" evidence="9">
    <location>
        <begin position="5"/>
        <end position="164"/>
    </location>
</feature>
<evidence type="ECO:0000313" key="11">
    <source>
        <dbReference type="Proteomes" id="UP000008837"/>
    </source>
</evidence>
<dbReference type="InParanoid" id="A8PS04"/>
<protein>
    <recommendedName>
        <fullName evidence="9">CLASP N-terminal domain-containing protein</fullName>
    </recommendedName>
</protein>
<dbReference type="Pfam" id="PF12348">
    <property type="entry name" value="CLASP_N"/>
    <property type="match status" value="1"/>
</dbReference>
<feature type="region of interest" description="Disordered" evidence="8">
    <location>
        <begin position="311"/>
        <end position="344"/>
    </location>
</feature>
<comment type="caution">
    <text evidence="10">The sequence shown here is derived from an EMBL/GenBank/DDBJ whole genome shotgun (WGS) entry which is preliminary data.</text>
</comment>
<keyword evidence="3" id="KW-0132">Cell division</keyword>
<dbReference type="InterPro" id="IPR016024">
    <property type="entry name" value="ARM-type_fold"/>
</dbReference>
<dbReference type="InterPro" id="IPR011989">
    <property type="entry name" value="ARM-like"/>
</dbReference>
<keyword evidence="4" id="KW-0493">Microtubule</keyword>
<feature type="repeat" description="HEAT" evidence="7">
    <location>
        <begin position="73"/>
        <end position="111"/>
    </location>
</feature>
<dbReference type="GO" id="GO:1902903">
    <property type="term" value="P:regulation of supramolecular fiber organization"/>
    <property type="evidence" value="ECO:0007669"/>
    <property type="project" value="UniProtKB-ARBA"/>
</dbReference>
<dbReference type="VEuPathDB" id="FungiDB:MGL_0167"/>
<keyword evidence="11" id="KW-1185">Reference proteome</keyword>
<evidence type="ECO:0000256" key="4">
    <source>
        <dbReference type="ARBA" id="ARBA00022701"/>
    </source>
</evidence>
<name>A8PS04_MALGO</name>
<proteinExistence type="inferred from homology"/>
<feature type="compositionally biased region" description="Low complexity" evidence="8">
    <location>
        <begin position="318"/>
        <end position="328"/>
    </location>
</feature>
<dbReference type="PANTHER" id="PTHR21567">
    <property type="entry name" value="CLASP"/>
    <property type="match status" value="1"/>
</dbReference>
<dbReference type="PROSITE" id="PS50077">
    <property type="entry name" value="HEAT_REPEAT"/>
    <property type="match status" value="1"/>
</dbReference>
<comment type="subcellular location">
    <subcellularLocation>
        <location evidence="1">Cytoplasm</location>
        <location evidence="1">Cytoskeleton</location>
        <location evidence="1">Spindle</location>
    </subcellularLocation>
</comment>
<dbReference type="GeneID" id="5856698"/>
<dbReference type="OrthoDB" id="46159at2759"/>
<keyword evidence="6" id="KW-0963">Cytoplasm</keyword>
<dbReference type="PANTHER" id="PTHR21567:SF60">
    <property type="entry name" value="CLASP N-TERMINAL DOMAIN-CONTAINING PROTEIN"/>
    <property type="match status" value="1"/>
</dbReference>
<accession>A8PS04</accession>
<dbReference type="KEGG" id="mgl:MGL_0167"/>
<dbReference type="GO" id="GO:0005876">
    <property type="term" value="C:spindle microtubule"/>
    <property type="evidence" value="ECO:0007669"/>
    <property type="project" value="TreeGrafter"/>
</dbReference>
<dbReference type="GO" id="GO:0005881">
    <property type="term" value="C:cytoplasmic microtubule"/>
    <property type="evidence" value="ECO:0007669"/>
    <property type="project" value="TreeGrafter"/>
</dbReference>
<dbReference type="InterPro" id="IPR021133">
    <property type="entry name" value="HEAT_type_2"/>
</dbReference>
<evidence type="ECO:0000256" key="8">
    <source>
        <dbReference type="SAM" id="MobiDB-lite"/>
    </source>
</evidence>